<dbReference type="Pfam" id="PF15956">
    <property type="entry name" value="DUF4760"/>
    <property type="match status" value="1"/>
</dbReference>
<evidence type="ECO:0000313" key="2">
    <source>
        <dbReference type="Proteomes" id="UP000199051"/>
    </source>
</evidence>
<reference evidence="2" key="1">
    <citation type="submission" date="2016-10" db="EMBL/GenBank/DDBJ databases">
        <authorList>
            <person name="Varghese N."/>
            <person name="Submissions S."/>
        </authorList>
    </citation>
    <scope>NUCLEOTIDE SEQUENCE [LARGE SCALE GENOMIC DNA]</scope>
    <source>
        <strain evidence="2">DSM 44260</strain>
    </source>
</reference>
<evidence type="ECO:0000313" key="1">
    <source>
        <dbReference type="EMBL" id="SER58539.1"/>
    </source>
</evidence>
<organism evidence="1 2">
    <name type="scientific">Actinokineospora terrae</name>
    <dbReference type="NCBI Taxonomy" id="155974"/>
    <lineage>
        <taxon>Bacteria</taxon>
        <taxon>Bacillati</taxon>
        <taxon>Actinomycetota</taxon>
        <taxon>Actinomycetes</taxon>
        <taxon>Pseudonocardiales</taxon>
        <taxon>Pseudonocardiaceae</taxon>
        <taxon>Actinokineospora</taxon>
    </lineage>
</organism>
<accession>A0A1H9QFA1</accession>
<proteinExistence type="predicted"/>
<name>A0A1H9QFA1_9PSEU</name>
<keyword evidence="2" id="KW-1185">Reference proteome</keyword>
<sequence length="167" mass="18897">MSVPINIVAICLSGIALIASTILATQQRNLQRRSTFLPAYVLLLNEFRSGDFHDNYAFICSKLRQEYDAELGISGLPKEVRDAVYSVAYFYQGLAVLRGTKILDPELLSSVNYRAVKLWQAIEVFVKAERELLGADSISPFRTLEKYVSETQARGRRRPKYSDLDTL</sequence>
<dbReference type="EMBL" id="FOGI01000004">
    <property type="protein sequence ID" value="SER58539.1"/>
    <property type="molecule type" value="Genomic_DNA"/>
</dbReference>
<gene>
    <name evidence="1" type="ORF">SAMN04487818_104201</name>
</gene>
<dbReference type="AlphaFoldDB" id="A0A1H9QFA1"/>
<dbReference type="Proteomes" id="UP000199051">
    <property type="component" value="Unassembled WGS sequence"/>
</dbReference>
<dbReference type="InterPro" id="IPR031876">
    <property type="entry name" value="DUF4760"/>
</dbReference>
<evidence type="ECO:0008006" key="3">
    <source>
        <dbReference type="Google" id="ProtNLM"/>
    </source>
</evidence>
<protein>
    <recommendedName>
        <fullName evidence="3">DUF4760 domain-containing protein</fullName>
    </recommendedName>
</protein>